<reference evidence="2" key="1">
    <citation type="journal article" date="2021" name="PeerJ">
        <title>Extensive microbial diversity within the chicken gut microbiome revealed by metagenomics and culture.</title>
        <authorList>
            <person name="Gilroy R."/>
            <person name="Ravi A."/>
            <person name="Getino M."/>
            <person name="Pursley I."/>
            <person name="Horton D.L."/>
            <person name="Alikhan N.F."/>
            <person name="Baker D."/>
            <person name="Gharbi K."/>
            <person name="Hall N."/>
            <person name="Watson M."/>
            <person name="Adriaenssens E.M."/>
            <person name="Foster-Nyarko E."/>
            <person name="Jarju S."/>
            <person name="Secka A."/>
            <person name="Antonio M."/>
            <person name="Oren A."/>
            <person name="Chaudhuri R.R."/>
            <person name="La Ragione R."/>
            <person name="Hildebrand F."/>
            <person name="Pallen M.J."/>
        </authorList>
    </citation>
    <scope>NUCLEOTIDE SEQUENCE</scope>
    <source>
        <strain evidence="2">ChiHjej10B9-4811</strain>
    </source>
</reference>
<dbReference type="Proteomes" id="UP000823908">
    <property type="component" value="Unassembled WGS sequence"/>
</dbReference>
<protein>
    <submittedName>
        <fullName evidence="2">DUF559 domain-containing protein</fullName>
    </submittedName>
</protein>
<proteinExistence type="predicted"/>
<dbReference type="SUPFAM" id="SSF52980">
    <property type="entry name" value="Restriction endonuclease-like"/>
    <property type="match status" value="1"/>
</dbReference>
<name>A0A9D2UDI9_9MICC</name>
<evidence type="ECO:0000313" key="2">
    <source>
        <dbReference type="EMBL" id="HJD50397.1"/>
    </source>
</evidence>
<organism evidence="2 3">
    <name type="scientific">Candidatus Rothia avistercoris</name>
    <dbReference type="NCBI Taxonomy" id="2840479"/>
    <lineage>
        <taxon>Bacteria</taxon>
        <taxon>Bacillati</taxon>
        <taxon>Actinomycetota</taxon>
        <taxon>Actinomycetes</taxon>
        <taxon>Micrococcales</taxon>
        <taxon>Micrococcaceae</taxon>
        <taxon>Rothia</taxon>
    </lineage>
</organism>
<accession>A0A9D2UDI9</accession>
<sequence length="298" mass="34194">MEHFFNDIKTARELRHGGISPSTIRRRCAQGRLIRIMPNAYVDAQRWIQWDEATRTKARHISFIKTHQHYVLSHVSAALWWDAPLLRLPRKIWVSHPASTVRSRPQVHVSRGREDICADSIFHQGAFVTSPLQTVLDCALTLPVLDALCVADYFLNRELVSMEGLREAITRLKGKGVCTARAVAELMSDKAESPAETIARYRIVTWGFTPPQEQVSIRVGDSVYRPDFLWEECRVIVEVDGNVKYDGSHGNPVHVIRREKRRHRDLEQLGYRVLRVTWDDIMRSPEAFRALLIGAGVR</sequence>
<evidence type="ECO:0000259" key="1">
    <source>
        <dbReference type="Pfam" id="PF04480"/>
    </source>
</evidence>
<dbReference type="Gene3D" id="3.40.960.10">
    <property type="entry name" value="VSR Endonuclease"/>
    <property type="match status" value="1"/>
</dbReference>
<reference evidence="2" key="2">
    <citation type="submission" date="2021-04" db="EMBL/GenBank/DDBJ databases">
        <authorList>
            <person name="Gilroy R."/>
        </authorList>
    </citation>
    <scope>NUCLEOTIDE SEQUENCE</scope>
    <source>
        <strain evidence="2">ChiHjej10B9-4811</strain>
    </source>
</reference>
<dbReference type="InterPro" id="IPR007569">
    <property type="entry name" value="DUF559"/>
</dbReference>
<dbReference type="AlphaFoldDB" id="A0A9D2UDI9"/>
<feature type="domain" description="DUF559" evidence="1">
    <location>
        <begin position="224"/>
        <end position="287"/>
    </location>
</feature>
<comment type="caution">
    <text evidence="2">The sequence shown here is derived from an EMBL/GenBank/DDBJ whole genome shotgun (WGS) entry which is preliminary data.</text>
</comment>
<evidence type="ECO:0000313" key="3">
    <source>
        <dbReference type="Proteomes" id="UP000823908"/>
    </source>
</evidence>
<dbReference type="InterPro" id="IPR011335">
    <property type="entry name" value="Restrct_endonuc-II-like"/>
</dbReference>
<gene>
    <name evidence="2" type="ORF">H9908_00795</name>
</gene>
<dbReference type="EMBL" id="DWUS01000022">
    <property type="protein sequence ID" value="HJD50397.1"/>
    <property type="molecule type" value="Genomic_DNA"/>
</dbReference>
<dbReference type="Pfam" id="PF04480">
    <property type="entry name" value="DUF559"/>
    <property type="match status" value="1"/>
</dbReference>